<evidence type="ECO:0000313" key="1">
    <source>
        <dbReference type="EMBL" id="MDR7321432.1"/>
    </source>
</evidence>
<reference evidence="1 2" key="1">
    <citation type="submission" date="2023-07" db="EMBL/GenBank/DDBJ databases">
        <title>Sequencing the genomes of 1000 actinobacteria strains.</title>
        <authorList>
            <person name="Klenk H.-P."/>
        </authorList>
    </citation>
    <scope>NUCLEOTIDE SEQUENCE [LARGE SCALE GENOMIC DNA]</scope>
    <source>
        <strain evidence="1 2">DSM 44711</strain>
    </source>
</reference>
<organism evidence="1 2">
    <name type="scientific">Catenuloplanes niger</name>
    <dbReference type="NCBI Taxonomy" id="587534"/>
    <lineage>
        <taxon>Bacteria</taxon>
        <taxon>Bacillati</taxon>
        <taxon>Actinomycetota</taxon>
        <taxon>Actinomycetes</taxon>
        <taxon>Micromonosporales</taxon>
        <taxon>Micromonosporaceae</taxon>
        <taxon>Catenuloplanes</taxon>
    </lineage>
</organism>
<dbReference type="AlphaFoldDB" id="A0AAE4CRD5"/>
<dbReference type="Proteomes" id="UP001183629">
    <property type="component" value="Unassembled WGS sequence"/>
</dbReference>
<comment type="caution">
    <text evidence="1">The sequence shown here is derived from an EMBL/GenBank/DDBJ whole genome shotgun (WGS) entry which is preliminary data.</text>
</comment>
<dbReference type="EMBL" id="JAVDYC010000001">
    <property type="protein sequence ID" value="MDR7321432.1"/>
    <property type="molecule type" value="Genomic_DNA"/>
</dbReference>
<evidence type="ECO:0000313" key="2">
    <source>
        <dbReference type="Proteomes" id="UP001183629"/>
    </source>
</evidence>
<protein>
    <submittedName>
        <fullName evidence="1">Uncharacterized protein</fullName>
    </submittedName>
</protein>
<dbReference type="RefSeq" id="WP_310410437.1">
    <property type="nucleotide sequence ID" value="NZ_JAVDYC010000001.1"/>
</dbReference>
<keyword evidence="2" id="KW-1185">Reference proteome</keyword>
<gene>
    <name evidence="1" type="ORF">J2S44_001682</name>
</gene>
<name>A0AAE4CRD5_9ACTN</name>
<sequence length="48" mass="5125">MSLVQAPRAALPVVMRTSTVDLLRSQVGASAAPETRALRDRLRHALAA</sequence>
<accession>A0AAE4CRD5</accession>
<proteinExistence type="predicted"/>